<evidence type="ECO:0000313" key="1">
    <source>
        <dbReference type="EMBL" id="SHH97256.1"/>
    </source>
</evidence>
<dbReference type="EMBL" id="FQXJ01000006">
    <property type="protein sequence ID" value="SHH97256.1"/>
    <property type="molecule type" value="Genomic_DNA"/>
</dbReference>
<protein>
    <submittedName>
        <fullName evidence="1">Uncharacterized protein</fullName>
    </submittedName>
</protein>
<dbReference type="RefSeq" id="WP_073029522.1">
    <property type="nucleotide sequence ID" value="NZ_FQXJ01000006.1"/>
</dbReference>
<organism evidence="1 2">
    <name type="scientific">Desulfosporosinus lacus DSM 15449</name>
    <dbReference type="NCBI Taxonomy" id="1121420"/>
    <lineage>
        <taxon>Bacteria</taxon>
        <taxon>Bacillati</taxon>
        <taxon>Bacillota</taxon>
        <taxon>Clostridia</taxon>
        <taxon>Eubacteriales</taxon>
        <taxon>Desulfitobacteriaceae</taxon>
        <taxon>Desulfosporosinus</taxon>
    </lineage>
</organism>
<dbReference type="InterPro" id="IPR011059">
    <property type="entry name" value="Metal-dep_hydrolase_composite"/>
</dbReference>
<dbReference type="Gene3D" id="2.30.40.10">
    <property type="entry name" value="Urease, subunit C, domain 1"/>
    <property type="match status" value="1"/>
</dbReference>
<dbReference type="GO" id="GO:0016810">
    <property type="term" value="F:hydrolase activity, acting on carbon-nitrogen (but not peptide) bonds"/>
    <property type="evidence" value="ECO:0007669"/>
    <property type="project" value="InterPro"/>
</dbReference>
<accession>A0A1M5XBU9</accession>
<name>A0A1M5XBU9_9FIRM</name>
<dbReference type="SUPFAM" id="SSF51338">
    <property type="entry name" value="Composite domain of metallo-dependent hydrolases"/>
    <property type="match status" value="1"/>
</dbReference>
<keyword evidence="2" id="KW-1185">Reference proteome</keyword>
<gene>
    <name evidence="1" type="ORF">SAMN02746098_01924</name>
</gene>
<reference evidence="2" key="1">
    <citation type="submission" date="2016-11" db="EMBL/GenBank/DDBJ databases">
        <authorList>
            <person name="Varghese N."/>
            <person name="Submissions S."/>
        </authorList>
    </citation>
    <scope>NUCLEOTIDE SEQUENCE [LARGE SCALE GENOMIC DNA]</scope>
    <source>
        <strain evidence="2">DSM 15449</strain>
    </source>
</reference>
<evidence type="ECO:0000313" key="2">
    <source>
        <dbReference type="Proteomes" id="UP000183954"/>
    </source>
</evidence>
<dbReference type="STRING" id="1121420.SAMN02746098_01924"/>
<proteinExistence type="predicted"/>
<dbReference type="AlphaFoldDB" id="A0A1M5XBU9"/>
<sequence length="105" mass="11837">MHRNRCLFFKAADIILIDLRDVASAGSHDPLVPIVCCGNQSLVDTRIVNGKVVVRRGQLLTQDTERFGKKPIKIKAPLSELSDDGLFALYVIKPFVFGKNFKYCW</sequence>
<dbReference type="Proteomes" id="UP000183954">
    <property type="component" value="Unassembled WGS sequence"/>
</dbReference>